<gene>
    <name evidence="1" type="ordered locus">FBFL15_2789</name>
</gene>
<dbReference type="EMBL" id="FQ859183">
    <property type="protein sequence ID" value="CCB70776.1"/>
    <property type="molecule type" value="Genomic_DNA"/>
</dbReference>
<dbReference type="AlphaFoldDB" id="G2Z5H8"/>
<keyword evidence="2" id="KW-1185">Reference proteome</keyword>
<evidence type="ECO:0000313" key="1">
    <source>
        <dbReference type="EMBL" id="CCB70776.1"/>
    </source>
</evidence>
<reference evidence="1 2" key="1">
    <citation type="journal article" date="2011" name="Appl. Environ. Microbiol.">
        <title>Complete genome sequence of the fish pathogen Flavobacterium branchiophilum.</title>
        <authorList>
            <consortium name="1:IP"/>
            <consortium name="Microbial Evolutionary Genomics,F-75015 Paris"/>
            <consortium name="France 2:CNRS"/>
            <consortium name="URA2171"/>
            <consortium name="F-75015 Paris,France 3:Unite de Virologie et Immunologie Mol."/>
            <consortium name="INRA,78352 Jouy en Josas Cedex"/>
            <consortium name="France. 4:Unite de Mathemathique"/>
            <consortium name="Informatique et Genome,INRA"/>
            <consortium name="78352 Jouy en Josas Cedex"/>
            <consortium name="France. 5:CEA/Genoscope"/>
            <consortium name="Evry"/>
            <consortium name="France"/>
            <person name="Touchon M."/>
            <person name="Barbier P."/>
            <person name="Bernardet J.F."/>
            <person name="Loux V."/>
            <person name="Vacherie B."/>
            <person name="Barbe V."/>
            <person name="Rocha E.P."/>
            <person name="Duchaud E."/>
        </authorList>
    </citation>
    <scope>NUCLEOTIDE SEQUENCE [LARGE SCALE GENOMIC DNA]</scope>
    <source>
        <strain evidence="1 2">FL-15</strain>
    </source>
</reference>
<evidence type="ECO:0000313" key="2">
    <source>
        <dbReference type="Proteomes" id="UP000009186"/>
    </source>
</evidence>
<protein>
    <submittedName>
        <fullName evidence="1">Probable twin-arginine translocation pathway signal protein</fullName>
    </submittedName>
</protein>
<organism evidence="1 2">
    <name type="scientific">Flavobacterium branchiophilum (strain FL-15)</name>
    <dbReference type="NCBI Taxonomy" id="1034807"/>
    <lineage>
        <taxon>Bacteria</taxon>
        <taxon>Pseudomonadati</taxon>
        <taxon>Bacteroidota</taxon>
        <taxon>Flavobacteriia</taxon>
        <taxon>Flavobacteriales</taxon>
        <taxon>Flavobacteriaceae</taxon>
        <taxon>Flavobacterium</taxon>
    </lineage>
</organism>
<proteinExistence type="predicted"/>
<sequence>MQRRKFIKQTTLSVLGVGFIPHILSCSGKTLEISSLIGKTNQDCTNFSKEGNDFFSYYALENHYTHEFIKGDKAFLFEQEDKIIGFTIKEQGISEVENYMEKITSLYGTKVKVIDNIFGTEYLWKTKNKNIKFCYTKPYEGLEQNMHYSEYSPSSKLIVF</sequence>
<dbReference type="Proteomes" id="UP000009186">
    <property type="component" value="Chromosome"/>
</dbReference>
<accession>G2Z5H8</accession>
<name>G2Z5H8_FLABF</name>
<dbReference type="RefSeq" id="WP_014085228.1">
    <property type="nucleotide sequence ID" value="NC_016001.1"/>
</dbReference>
<dbReference type="HOGENOM" id="CLU_1649609_0_0_10"/>
<dbReference type="STRING" id="1034807.FBFL15_2789"/>
<dbReference type="KEGG" id="fbr:FBFL15_2789"/>